<reference evidence="1 2" key="1">
    <citation type="journal article" date="2022" name="DNA Res.">
        <title>Chromosomal-level genome assembly of the orchid tree Bauhinia variegata (Leguminosae; Cercidoideae) supports the allotetraploid origin hypothesis of Bauhinia.</title>
        <authorList>
            <person name="Zhong Y."/>
            <person name="Chen Y."/>
            <person name="Zheng D."/>
            <person name="Pang J."/>
            <person name="Liu Y."/>
            <person name="Luo S."/>
            <person name="Meng S."/>
            <person name="Qian L."/>
            <person name="Wei D."/>
            <person name="Dai S."/>
            <person name="Zhou R."/>
        </authorList>
    </citation>
    <scope>NUCLEOTIDE SEQUENCE [LARGE SCALE GENOMIC DNA]</scope>
    <source>
        <strain evidence="1">BV-YZ2020</strain>
    </source>
</reference>
<proteinExistence type="predicted"/>
<name>A0ACB9PZE6_BAUVA</name>
<accession>A0ACB9PZE6</accession>
<keyword evidence="2" id="KW-1185">Reference proteome</keyword>
<protein>
    <submittedName>
        <fullName evidence="1">Uncharacterized protein</fullName>
    </submittedName>
</protein>
<organism evidence="1 2">
    <name type="scientific">Bauhinia variegata</name>
    <name type="common">Purple orchid tree</name>
    <name type="synonym">Phanera variegata</name>
    <dbReference type="NCBI Taxonomy" id="167791"/>
    <lineage>
        <taxon>Eukaryota</taxon>
        <taxon>Viridiplantae</taxon>
        <taxon>Streptophyta</taxon>
        <taxon>Embryophyta</taxon>
        <taxon>Tracheophyta</taxon>
        <taxon>Spermatophyta</taxon>
        <taxon>Magnoliopsida</taxon>
        <taxon>eudicotyledons</taxon>
        <taxon>Gunneridae</taxon>
        <taxon>Pentapetalae</taxon>
        <taxon>rosids</taxon>
        <taxon>fabids</taxon>
        <taxon>Fabales</taxon>
        <taxon>Fabaceae</taxon>
        <taxon>Cercidoideae</taxon>
        <taxon>Cercideae</taxon>
        <taxon>Bauhiniinae</taxon>
        <taxon>Bauhinia</taxon>
    </lineage>
</organism>
<sequence length="231" mass="24397">MASMPFASVILGISFWVLLISPAHSQNCTSQKFSGNRVFANCSDLPTLSAVLHYNYNASNSSLSIAFTATPSKPDGWVAWAINPNGTGMLGAQALIAFKLDSKLTVKTYNLESYKSIKQEKLSFDVWDLSAEENNGTMTIFAGVKLPGKAENVSQVWQVGPSVTDGTPDKHEFKPANLGSKGTLALGTTSANTSGSSNTTGNNSSGANSVISGRFAVGFCTGLLLFLSSFF</sequence>
<evidence type="ECO:0000313" key="1">
    <source>
        <dbReference type="EMBL" id="KAI4354209.1"/>
    </source>
</evidence>
<dbReference type="Proteomes" id="UP000828941">
    <property type="component" value="Chromosome 2"/>
</dbReference>
<comment type="caution">
    <text evidence="1">The sequence shown here is derived from an EMBL/GenBank/DDBJ whole genome shotgun (WGS) entry which is preliminary data.</text>
</comment>
<evidence type="ECO:0000313" key="2">
    <source>
        <dbReference type="Proteomes" id="UP000828941"/>
    </source>
</evidence>
<dbReference type="EMBL" id="CM039427">
    <property type="protein sequence ID" value="KAI4354209.1"/>
    <property type="molecule type" value="Genomic_DNA"/>
</dbReference>
<gene>
    <name evidence="1" type="ORF">L6164_003098</name>
</gene>